<evidence type="ECO:0000259" key="7">
    <source>
        <dbReference type="Pfam" id="PF00205"/>
    </source>
</evidence>
<dbReference type="InterPro" id="IPR012000">
    <property type="entry name" value="Thiamin_PyroP_enz_cen_dom"/>
</dbReference>
<dbReference type="SUPFAM" id="SSF52518">
    <property type="entry name" value="Thiamin diphosphate-binding fold (THDP-binding)"/>
    <property type="match status" value="2"/>
</dbReference>
<gene>
    <name evidence="10" type="ORF">NRP21_17045</name>
</gene>
<dbReference type="Gene3D" id="3.40.50.1220">
    <property type="entry name" value="TPP-binding domain"/>
    <property type="match status" value="1"/>
</dbReference>
<dbReference type="PROSITE" id="PS00187">
    <property type="entry name" value="TPP_ENZYMES"/>
    <property type="match status" value="1"/>
</dbReference>
<comment type="caution">
    <text evidence="10">The sequence shown here is derived from an EMBL/GenBank/DDBJ whole genome shotgun (WGS) entry which is preliminary data.</text>
</comment>
<dbReference type="Pfam" id="PF00205">
    <property type="entry name" value="TPP_enzyme_M"/>
    <property type="match status" value="1"/>
</dbReference>
<dbReference type="InterPro" id="IPR011766">
    <property type="entry name" value="TPP_enzyme_TPP-bd"/>
</dbReference>
<dbReference type="InterPro" id="IPR045229">
    <property type="entry name" value="TPP_enz"/>
</dbReference>
<dbReference type="Proteomes" id="UP001524642">
    <property type="component" value="Unassembled WGS sequence"/>
</dbReference>
<feature type="domain" description="Thiamine pyrophosphate enzyme N-terminal TPP-binding" evidence="9">
    <location>
        <begin position="4"/>
        <end position="118"/>
    </location>
</feature>
<comment type="cofactor">
    <cofactor evidence="2">
        <name>thiamine diphosphate</name>
        <dbReference type="ChEBI" id="CHEBI:58937"/>
    </cofactor>
</comment>
<evidence type="ECO:0000259" key="8">
    <source>
        <dbReference type="Pfam" id="PF02775"/>
    </source>
</evidence>
<dbReference type="InterPro" id="IPR000399">
    <property type="entry name" value="TPP-bd_CS"/>
</dbReference>
<name>A0ABT1X9W3_9PROT</name>
<evidence type="ECO:0000256" key="4">
    <source>
        <dbReference type="ARBA" id="ARBA00022723"/>
    </source>
</evidence>
<dbReference type="InterPro" id="IPR029061">
    <property type="entry name" value="THDP-binding"/>
</dbReference>
<feature type="domain" description="Thiamine pyrophosphate enzyme central" evidence="7">
    <location>
        <begin position="192"/>
        <end position="321"/>
    </location>
</feature>
<evidence type="ECO:0000259" key="9">
    <source>
        <dbReference type="Pfam" id="PF02776"/>
    </source>
</evidence>
<keyword evidence="5 6" id="KW-0786">Thiamine pyrophosphate</keyword>
<evidence type="ECO:0000313" key="10">
    <source>
        <dbReference type="EMBL" id="MCR0983764.1"/>
    </source>
</evidence>
<protein>
    <submittedName>
        <fullName evidence="10">Thiamine pyrophosphate-binding protein</fullName>
    </submittedName>
</protein>
<organism evidence="10 11">
    <name type="scientific">Roseomonas populi</name>
    <dbReference type="NCBI Taxonomy" id="3121582"/>
    <lineage>
        <taxon>Bacteria</taxon>
        <taxon>Pseudomonadati</taxon>
        <taxon>Pseudomonadota</taxon>
        <taxon>Alphaproteobacteria</taxon>
        <taxon>Acetobacterales</taxon>
        <taxon>Roseomonadaceae</taxon>
        <taxon>Roseomonas</taxon>
    </lineage>
</organism>
<dbReference type="Pfam" id="PF02775">
    <property type="entry name" value="TPP_enzyme_C"/>
    <property type="match status" value="1"/>
</dbReference>
<dbReference type="Gene3D" id="3.40.50.970">
    <property type="match status" value="2"/>
</dbReference>
<evidence type="ECO:0000256" key="6">
    <source>
        <dbReference type="RuleBase" id="RU362132"/>
    </source>
</evidence>
<accession>A0ABT1X9W3</accession>
<feature type="domain" description="Thiamine pyrophosphate enzyme TPP-binding" evidence="8">
    <location>
        <begin position="400"/>
        <end position="527"/>
    </location>
</feature>
<comment type="similarity">
    <text evidence="3 6">Belongs to the TPP enzyme family.</text>
</comment>
<dbReference type="Pfam" id="PF02776">
    <property type="entry name" value="TPP_enzyme_N"/>
    <property type="match status" value="1"/>
</dbReference>
<evidence type="ECO:0000256" key="2">
    <source>
        <dbReference type="ARBA" id="ARBA00001964"/>
    </source>
</evidence>
<dbReference type="CDD" id="cd07035">
    <property type="entry name" value="TPP_PYR_POX_like"/>
    <property type="match status" value="1"/>
</dbReference>
<comment type="cofactor">
    <cofactor evidence="1">
        <name>Mg(2+)</name>
        <dbReference type="ChEBI" id="CHEBI:18420"/>
    </cofactor>
</comment>
<dbReference type="PANTHER" id="PTHR18968">
    <property type="entry name" value="THIAMINE PYROPHOSPHATE ENZYMES"/>
    <property type="match status" value="1"/>
</dbReference>
<dbReference type="PANTHER" id="PTHR18968:SF166">
    <property type="entry name" value="2-HYDROXYACYL-COA LYASE 2"/>
    <property type="match status" value="1"/>
</dbReference>
<dbReference type="EMBL" id="JANJOU010000016">
    <property type="protein sequence ID" value="MCR0983764.1"/>
    <property type="molecule type" value="Genomic_DNA"/>
</dbReference>
<dbReference type="SUPFAM" id="SSF52467">
    <property type="entry name" value="DHS-like NAD/FAD-binding domain"/>
    <property type="match status" value="1"/>
</dbReference>
<reference evidence="10 11" key="1">
    <citation type="submission" date="2022-06" db="EMBL/GenBank/DDBJ databases">
        <title>Roseomonas CN29.</title>
        <authorList>
            <person name="Cheng Y."/>
            <person name="He X."/>
        </authorList>
    </citation>
    <scope>NUCLEOTIDE SEQUENCE [LARGE SCALE GENOMIC DNA]</scope>
    <source>
        <strain evidence="10 11">CN29</strain>
    </source>
</reference>
<dbReference type="InterPro" id="IPR012001">
    <property type="entry name" value="Thiamin_PyroP_enz_TPP-bd_dom"/>
</dbReference>
<proteinExistence type="inferred from homology"/>
<evidence type="ECO:0000256" key="3">
    <source>
        <dbReference type="ARBA" id="ARBA00007812"/>
    </source>
</evidence>
<dbReference type="InterPro" id="IPR029035">
    <property type="entry name" value="DHS-like_NAD/FAD-binding_dom"/>
</dbReference>
<keyword evidence="11" id="KW-1185">Reference proteome</keyword>
<dbReference type="RefSeq" id="WP_257717430.1">
    <property type="nucleotide sequence ID" value="NZ_JANJOU010000016.1"/>
</dbReference>
<evidence type="ECO:0000256" key="5">
    <source>
        <dbReference type="ARBA" id="ARBA00023052"/>
    </source>
</evidence>
<keyword evidence="4" id="KW-0479">Metal-binding</keyword>
<evidence type="ECO:0000256" key="1">
    <source>
        <dbReference type="ARBA" id="ARBA00001946"/>
    </source>
</evidence>
<dbReference type="CDD" id="cd02004">
    <property type="entry name" value="TPP_BZL_OCoD_HPCL"/>
    <property type="match status" value="1"/>
</dbReference>
<evidence type="ECO:0000313" key="11">
    <source>
        <dbReference type="Proteomes" id="UP001524642"/>
    </source>
</evidence>
<sequence length="545" mass="57974">MAVTGAELVGQTLKRLGVDTFFYLMGAPMLQAEKACLNLGIRGIDVRHEQAAAMMAHAYARLRNTPGVCMACSGPGALNLGTGLANALVDCAPVVALGGSSPVREYGIGAFQEFDQLSAMKPLTKWAERVYETRRIPEFIAAAFRTALSGKPGPVYLDLPGDVLFASVEEADVVWPAPLGERPRPAADPAQVAQAIAMLEAAERPVVISGSGVLWSDASAAMTEWVERTGMPFYTTPQGRGVVPEDHRCAFPNARSTALREADLVLVLGTRLNYVFGHGRPPRFSADAKIIRIDIDPGELAATPQVSLGLCADVRVALGQLLEAAGPLGGNRYTAWMERLAGIDAAKAPAAEAALATDQMPIHPLRLCKEVRDFLPRDAILCVDGQEILNYGRQTIPTHVAGHRLNSGPFGIMGVGLPFGLGAKAAKPDKTVLVLHGDGSFGLNGLELDTAARHGLPVITVISLNGGWTGDPKREKPGRELGYTRFDEMAKALGCHGEYVERPEEIRPALERAAQAVAEGRPALVNVVTDWAARAQTVRFSASST</sequence>